<evidence type="ECO:0000256" key="1">
    <source>
        <dbReference type="ARBA" id="ARBA00022679"/>
    </source>
</evidence>
<dbReference type="InterPro" id="IPR013785">
    <property type="entry name" value="Aldolase_TIM"/>
</dbReference>
<dbReference type="NCBIfam" id="TIGR01361">
    <property type="entry name" value="DAHP_synth_Bsub"/>
    <property type="match status" value="1"/>
</dbReference>
<dbReference type="GO" id="GO:0003849">
    <property type="term" value="F:3-deoxy-7-phosphoheptulonate synthase activity"/>
    <property type="evidence" value="ECO:0007669"/>
    <property type="project" value="UniProtKB-EC"/>
</dbReference>
<dbReference type="InterPro" id="IPR006268">
    <property type="entry name" value="DAHP_syn_2"/>
</dbReference>
<name>A0A3B0SXN9_9ZZZZ</name>
<keyword evidence="1 3" id="KW-0808">Transferase</keyword>
<reference evidence="3" key="1">
    <citation type="submission" date="2018-06" db="EMBL/GenBank/DDBJ databases">
        <authorList>
            <person name="Zhirakovskaya E."/>
        </authorList>
    </citation>
    <scope>NUCLEOTIDE SEQUENCE</scope>
</reference>
<dbReference type="GO" id="GO:0016832">
    <property type="term" value="F:aldehyde-lyase activity"/>
    <property type="evidence" value="ECO:0007669"/>
    <property type="project" value="InterPro"/>
</dbReference>
<dbReference type="EC" id="2.5.1.54" evidence="3"/>
<accession>A0A3B0SXN9</accession>
<feature type="domain" description="DAHP synthetase I/KDSA" evidence="2">
    <location>
        <begin position="29"/>
        <end position="259"/>
    </location>
</feature>
<dbReference type="EMBL" id="UOEK01000552">
    <property type="protein sequence ID" value="VAW09310.1"/>
    <property type="molecule type" value="Genomic_DNA"/>
</dbReference>
<dbReference type="Gene3D" id="3.20.20.70">
    <property type="entry name" value="Aldolase class I"/>
    <property type="match status" value="1"/>
</dbReference>
<dbReference type="SUPFAM" id="SSF51569">
    <property type="entry name" value="Aldolase"/>
    <property type="match status" value="1"/>
</dbReference>
<dbReference type="InterPro" id="IPR052899">
    <property type="entry name" value="Class-I_DAHP_synthase"/>
</dbReference>
<dbReference type="GO" id="GO:0009073">
    <property type="term" value="P:aromatic amino acid family biosynthetic process"/>
    <property type="evidence" value="ECO:0007669"/>
    <property type="project" value="InterPro"/>
</dbReference>
<dbReference type="PANTHER" id="PTHR43018">
    <property type="entry name" value="PHOSPHO-2-DEHYDRO-3-DEOXYHEPTONATE ALDOLASE"/>
    <property type="match status" value="1"/>
</dbReference>
<dbReference type="Pfam" id="PF00793">
    <property type="entry name" value="DAHP_synth_1"/>
    <property type="match status" value="1"/>
</dbReference>
<sequence length="288" mass="30796">MTTEASPKKPILKSLRKPDVKTTVVSVRAVRFGDGSYPIVAGPVAVESEEQLMTVAVAARKSGASMLRAGTFRAEESPYGFKGLGEDAIWLLEHAGRQTGLPTVTEVLDSAHLDLIADHIDMLEIGPENMQNFVLLRDAGRTGKPIILTRGPSATVDEVLMAAEYILAENNPNLVLCERGSRGFDPRTTDTVDITAVPAIQQLSHLPIIIHPAPAKGGIDLMEPLAMAGRSAGADGLIVSVHPDPDNALAGNGGQMTVKGFTVLMDRLGIPAMRDEIDRLDREIIKLL</sequence>
<evidence type="ECO:0000313" key="3">
    <source>
        <dbReference type="EMBL" id="VAW09310.1"/>
    </source>
</evidence>
<dbReference type="AlphaFoldDB" id="A0A3B0SXN9"/>
<protein>
    <submittedName>
        <fullName evidence="3">2-keto-3-deoxy-D-arabino-heptulosonate-7-phosphate synthase I beta</fullName>
        <ecNumber evidence="3">2.5.1.54</ecNumber>
    </submittedName>
</protein>
<dbReference type="PANTHER" id="PTHR43018:SF1">
    <property type="entry name" value="PROTEIN AROA(G)"/>
    <property type="match status" value="1"/>
</dbReference>
<evidence type="ECO:0000259" key="2">
    <source>
        <dbReference type="Pfam" id="PF00793"/>
    </source>
</evidence>
<gene>
    <name evidence="3" type="ORF">MNBD_ACTINO02-2810</name>
</gene>
<organism evidence="3">
    <name type="scientific">hydrothermal vent metagenome</name>
    <dbReference type="NCBI Taxonomy" id="652676"/>
    <lineage>
        <taxon>unclassified sequences</taxon>
        <taxon>metagenomes</taxon>
        <taxon>ecological metagenomes</taxon>
    </lineage>
</organism>
<feature type="non-terminal residue" evidence="3">
    <location>
        <position position="288"/>
    </location>
</feature>
<dbReference type="InterPro" id="IPR006218">
    <property type="entry name" value="DAHP1/KDSA"/>
</dbReference>
<proteinExistence type="predicted"/>